<gene>
    <name evidence="3" type="ORF">H4N64_19135</name>
</gene>
<organism evidence="3 4">
    <name type="scientific">Streptomyces cupreus</name>
    <dbReference type="NCBI Taxonomy" id="2759956"/>
    <lineage>
        <taxon>Bacteria</taxon>
        <taxon>Bacillati</taxon>
        <taxon>Actinomycetota</taxon>
        <taxon>Actinomycetes</taxon>
        <taxon>Kitasatosporales</taxon>
        <taxon>Streptomycetaceae</taxon>
        <taxon>Streptomyces</taxon>
    </lineage>
</organism>
<dbReference type="EMBL" id="JACMSF010000019">
    <property type="protein sequence ID" value="MBC2903695.1"/>
    <property type="molecule type" value="Genomic_DNA"/>
</dbReference>
<feature type="chain" id="PRO_5030803534" evidence="1">
    <location>
        <begin position="26"/>
        <end position="332"/>
    </location>
</feature>
<dbReference type="InterPro" id="IPR016039">
    <property type="entry name" value="Thiolase-like"/>
</dbReference>
<name>A0A7X1J4Z8_9ACTN</name>
<evidence type="ECO:0000313" key="4">
    <source>
        <dbReference type="Proteomes" id="UP000584670"/>
    </source>
</evidence>
<feature type="domain" description="Beta-ketoacyl synthase-like N-terminal" evidence="2">
    <location>
        <begin position="48"/>
        <end position="187"/>
    </location>
</feature>
<dbReference type="SUPFAM" id="SSF53901">
    <property type="entry name" value="Thiolase-like"/>
    <property type="match status" value="1"/>
</dbReference>
<comment type="caution">
    <text evidence="3">The sequence shown here is derived from an EMBL/GenBank/DDBJ whole genome shotgun (WGS) entry which is preliminary data.</text>
</comment>
<dbReference type="Proteomes" id="UP000584670">
    <property type="component" value="Unassembled WGS sequence"/>
</dbReference>
<keyword evidence="1" id="KW-0732">Signal</keyword>
<evidence type="ECO:0000313" key="3">
    <source>
        <dbReference type="EMBL" id="MBC2903695.1"/>
    </source>
</evidence>
<evidence type="ECO:0000256" key="1">
    <source>
        <dbReference type="SAM" id="SignalP"/>
    </source>
</evidence>
<dbReference type="AlphaFoldDB" id="A0A7X1J4Z8"/>
<dbReference type="Gene3D" id="3.40.47.10">
    <property type="match status" value="1"/>
</dbReference>
<feature type="signal peptide" evidence="1">
    <location>
        <begin position="1"/>
        <end position="25"/>
    </location>
</feature>
<proteinExistence type="predicted"/>
<dbReference type="Pfam" id="PF00109">
    <property type="entry name" value="ketoacyl-synt"/>
    <property type="match status" value="1"/>
</dbReference>
<sequence>MSAPADLVVTGIGVVSPLAAMAALAAPPRAGNAAPAPAADAWFDADARLGPRGHKYLPPAARYLLAAAGDALADAGDCLAGIPEERRGAAVGTNHAVAALHARMDRTVISEGADGLSPATAPFFSVNLFGSHLSGRFALKAFNVTVTSPGVAGLEAVQMGLRAVTAGRSALLLAAATEEAREGGTHTDSGAVALVFERRQAATARPVRRHGSCRVRSAFVPPSLLREASGRAQARDRLVAHLAEPGADAPPTHLVLDDSPVAAVAAQAVGATGAAVTYEAVGSGSLRPMLRLAGLLAVARGPARLVSAIAQGHVAWAETRPEDARADGSAPC</sequence>
<keyword evidence="4" id="KW-1185">Reference proteome</keyword>
<accession>A0A7X1J4Z8</accession>
<dbReference type="GO" id="GO:0016747">
    <property type="term" value="F:acyltransferase activity, transferring groups other than amino-acyl groups"/>
    <property type="evidence" value="ECO:0007669"/>
    <property type="project" value="UniProtKB-ARBA"/>
</dbReference>
<protein>
    <submittedName>
        <fullName evidence="3">3-oxoacyl-ACP synthase</fullName>
    </submittedName>
</protein>
<dbReference type="RefSeq" id="WP_186283578.1">
    <property type="nucleotide sequence ID" value="NZ_JACMSF010000019.1"/>
</dbReference>
<dbReference type="InterPro" id="IPR014030">
    <property type="entry name" value="Ketoacyl_synth_N"/>
</dbReference>
<evidence type="ECO:0000259" key="2">
    <source>
        <dbReference type="Pfam" id="PF00109"/>
    </source>
</evidence>
<reference evidence="3 4" key="1">
    <citation type="submission" date="2020-08" db="EMBL/GenBank/DDBJ databases">
        <title>Streptomyces sp. PSKA01 genome sequencing and assembly.</title>
        <authorList>
            <person name="Mandal S."/>
            <person name="Maiti P.K."/>
            <person name="Das P."/>
        </authorList>
    </citation>
    <scope>NUCLEOTIDE SEQUENCE [LARGE SCALE GENOMIC DNA]</scope>
    <source>
        <strain evidence="3 4">PSKA01</strain>
    </source>
</reference>